<name>A0ABT9RNB5_9ACTN</name>
<gene>
    <name evidence="1" type="ORF">J2S55_009675</name>
</gene>
<reference evidence="1 2" key="1">
    <citation type="submission" date="2023-07" db="EMBL/GenBank/DDBJ databases">
        <title>Sequencing the genomes of 1000 actinobacteria strains.</title>
        <authorList>
            <person name="Klenk H.-P."/>
        </authorList>
    </citation>
    <scope>NUCLEOTIDE SEQUENCE [LARGE SCALE GENOMIC DNA]</scope>
    <source>
        <strain evidence="1 2">DSM 44109</strain>
    </source>
</reference>
<proteinExistence type="predicted"/>
<organism evidence="1 2">
    <name type="scientific">Streptosporangium brasiliense</name>
    <dbReference type="NCBI Taxonomy" id="47480"/>
    <lineage>
        <taxon>Bacteria</taxon>
        <taxon>Bacillati</taxon>
        <taxon>Actinomycetota</taxon>
        <taxon>Actinomycetes</taxon>
        <taxon>Streptosporangiales</taxon>
        <taxon>Streptosporangiaceae</taxon>
        <taxon>Streptosporangium</taxon>
    </lineage>
</organism>
<sequence length="104" mass="11883">MPKISVRKAQQPEDGELMIVQCRACRAFMGYAYKDIRAFCSDIWCAFAREWVWDTDTENTDLFTYMADAHNMAPATIAAAAELPRPDVHDRIKTGRARALRTKI</sequence>
<dbReference type="EMBL" id="JAUSRB010000004">
    <property type="protein sequence ID" value="MDP9870337.1"/>
    <property type="molecule type" value="Genomic_DNA"/>
</dbReference>
<protein>
    <submittedName>
        <fullName evidence="1">Uncharacterized protein</fullName>
    </submittedName>
</protein>
<dbReference type="RefSeq" id="WP_306876202.1">
    <property type="nucleotide sequence ID" value="NZ_JAUSRB010000004.1"/>
</dbReference>
<comment type="caution">
    <text evidence="1">The sequence shown here is derived from an EMBL/GenBank/DDBJ whole genome shotgun (WGS) entry which is preliminary data.</text>
</comment>
<accession>A0ABT9RNB5</accession>
<evidence type="ECO:0000313" key="1">
    <source>
        <dbReference type="EMBL" id="MDP9870337.1"/>
    </source>
</evidence>
<evidence type="ECO:0000313" key="2">
    <source>
        <dbReference type="Proteomes" id="UP001230426"/>
    </source>
</evidence>
<dbReference type="Proteomes" id="UP001230426">
    <property type="component" value="Unassembled WGS sequence"/>
</dbReference>
<keyword evidence="2" id="KW-1185">Reference proteome</keyword>